<dbReference type="SMART" id="SM00342">
    <property type="entry name" value="HTH_ARAC"/>
    <property type="match status" value="1"/>
</dbReference>
<dbReference type="Gene3D" id="1.10.10.60">
    <property type="entry name" value="Homeodomain-like"/>
    <property type="match status" value="1"/>
</dbReference>
<keyword evidence="6" id="KW-1185">Reference proteome</keyword>
<reference evidence="5 6" key="2">
    <citation type="submission" date="2019-08" db="EMBL/GenBank/DDBJ databases">
        <title>Amycolatopsis acidicola sp. nov., isolated from peat swamp forest soil.</title>
        <authorList>
            <person name="Srisuk N."/>
        </authorList>
    </citation>
    <scope>NUCLEOTIDE SEQUENCE [LARGE SCALE GENOMIC DNA]</scope>
    <source>
        <strain evidence="5 6">TBRC 6029</strain>
    </source>
</reference>
<name>A0A558A8H7_9PSEU</name>
<dbReference type="InterPro" id="IPR018062">
    <property type="entry name" value="HTH_AraC-typ_CS"/>
</dbReference>
<dbReference type="InterPro" id="IPR018060">
    <property type="entry name" value="HTH_AraC"/>
</dbReference>
<evidence type="ECO:0000256" key="2">
    <source>
        <dbReference type="ARBA" id="ARBA00023125"/>
    </source>
</evidence>
<dbReference type="AlphaFoldDB" id="A0A558A8H7"/>
<evidence type="ECO:0000259" key="4">
    <source>
        <dbReference type="PROSITE" id="PS01124"/>
    </source>
</evidence>
<dbReference type="OrthoDB" id="5464689at2"/>
<protein>
    <submittedName>
        <fullName evidence="5">AraC family transcriptional regulator</fullName>
    </submittedName>
</protein>
<gene>
    <name evidence="5" type="ORF">FNH05_34425</name>
</gene>
<dbReference type="PROSITE" id="PS01124">
    <property type="entry name" value="HTH_ARAC_FAMILY_2"/>
    <property type="match status" value="1"/>
</dbReference>
<evidence type="ECO:0000313" key="6">
    <source>
        <dbReference type="Proteomes" id="UP000320011"/>
    </source>
</evidence>
<accession>A0A558A8H7</accession>
<keyword evidence="2" id="KW-0238">DNA-binding</keyword>
<evidence type="ECO:0000256" key="3">
    <source>
        <dbReference type="ARBA" id="ARBA00023163"/>
    </source>
</evidence>
<keyword evidence="1" id="KW-0805">Transcription regulation</keyword>
<organism evidence="5 6">
    <name type="scientific">Amycolatopsis rhizosphaerae</name>
    <dbReference type="NCBI Taxonomy" id="2053003"/>
    <lineage>
        <taxon>Bacteria</taxon>
        <taxon>Bacillati</taxon>
        <taxon>Actinomycetota</taxon>
        <taxon>Actinomycetes</taxon>
        <taxon>Pseudonocardiales</taxon>
        <taxon>Pseudonocardiaceae</taxon>
        <taxon>Amycolatopsis</taxon>
    </lineage>
</organism>
<comment type="caution">
    <text evidence="5">The sequence shown here is derived from an EMBL/GenBank/DDBJ whole genome shotgun (WGS) entry which is preliminary data.</text>
</comment>
<dbReference type="EMBL" id="VJWX01000624">
    <property type="protein sequence ID" value="TVT20557.1"/>
    <property type="molecule type" value="Genomic_DNA"/>
</dbReference>
<dbReference type="GO" id="GO:0043565">
    <property type="term" value="F:sequence-specific DNA binding"/>
    <property type="evidence" value="ECO:0007669"/>
    <property type="project" value="InterPro"/>
</dbReference>
<reference evidence="5 6" key="1">
    <citation type="submission" date="2019-07" db="EMBL/GenBank/DDBJ databases">
        <authorList>
            <person name="Duangmal K."/>
            <person name="Teo W.F.A."/>
        </authorList>
    </citation>
    <scope>NUCLEOTIDE SEQUENCE [LARGE SCALE GENOMIC DNA]</scope>
    <source>
        <strain evidence="5 6">TBRC 6029</strain>
    </source>
</reference>
<feature type="domain" description="HTH araC/xylS-type" evidence="4">
    <location>
        <begin position="223"/>
        <end position="324"/>
    </location>
</feature>
<evidence type="ECO:0000313" key="5">
    <source>
        <dbReference type="EMBL" id="TVT20557.1"/>
    </source>
</evidence>
<keyword evidence="3" id="KW-0804">Transcription</keyword>
<dbReference type="InterPro" id="IPR009057">
    <property type="entry name" value="Homeodomain-like_sf"/>
</dbReference>
<proteinExistence type="predicted"/>
<dbReference type="PANTHER" id="PTHR46796:SF12">
    <property type="entry name" value="HTH-TYPE DNA-BINDING TRANSCRIPTIONAL ACTIVATOR EUTR"/>
    <property type="match status" value="1"/>
</dbReference>
<dbReference type="Proteomes" id="UP000320011">
    <property type="component" value="Unassembled WGS sequence"/>
</dbReference>
<sequence length="330" mass="36870">MGRFPLERYAVFESRDAEATRERVGRILRPHRMDLLGPDPRLDVRMHCRRMRNIAITYLSYGCAVRLEVGELDSFFAVLAPMTGSGTVQCGGERVATGPDRLCLLSATDPATVRLSADCGQLIVRIERSAMEARLSELIDGALREPIRFTPGMDVGRGYARSWFEQLDYAVRDLDRPESLLGHPLAAEQFEQNLITGLLLAQPHNYTPVLNGDDRPVPSRLLGIAVDLIEGHPEWAHTPASLARHAGVSVRALQKAFREQLDTSPSEYLRGVRLQRVHDELSAAQYDSTTVGEIASKWGLPHHGRFAALYRERFGESPKQTLSRQHARKG</sequence>
<dbReference type="PROSITE" id="PS00041">
    <property type="entry name" value="HTH_ARAC_FAMILY_1"/>
    <property type="match status" value="1"/>
</dbReference>
<dbReference type="InterPro" id="IPR035418">
    <property type="entry name" value="AraC-bd_2"/>
</dbReference>
<dbReference type="Pfam" id="PF14525">
    <property type="entry name" value="AraC_binding_2"/>
    <property type="match status" value="1"/>
</dbReference>
<dbReference type="SUPFAM" id="SSF46689">
    <property type="entry name" value="Homeodomain-like"/>
    <property type="match status" value="1"/>
</dbReference>
<dbReference type="GO" id="GO:0003700">
    <property type="term" value="F:DNA-binding transcription factor activity"/>
    <property type="evidence" value="ECO:0007669"/>
    <property type="project" value="InterPro"/>
</dbReference>
<evidence type="ECO:0000256" key="1">
    <source>
        <dbReference type="ARBA" id="ARBA00023015"/>
    </source>
</evidence>
<dbReference type="InterPro" id="IPR050204">
    <property type="entry name" value="AraC_XylS_family_regulators"/>
</dbReference>
<dbReference type="Pfam" id="PF12833">
    <property type="entry name" value="HTH_18"/>
    <property type="match status" value="1"/>
</dbReference>
<dbReference type="PANTHER" id="PTHR46796">
    <property type="entry name" value="HTH-TYPE TRANSCRIPTIONAL ACTIVATOR RHAS-RELATED"/>
    <property type="match status" value="1"/>
</dbReference>